<feature type="signal peptide" evidence="2">
    <location>
        <begin position="1"/>
        <end position="21"/>
    </location>
</feature>
<dbReference type="EMBL" id="SRLO01000370">
    <property type="protein sequence ID" value="TNN58790.1"/>
    <property type="molecule type" value="Genomic_DNA"/>
</dbReference>
<evidence type="ECO:0000256" key="2">
    <source>
        <dbReference type="SAM" id="SignalP"/>
    </source>
</evidence>
<evidence type="ECO:0000313" key="3">
    <source>
        <dbReference type="EMBL" id="TNN58790.1"/>
    </source>
</evidence>
<name>A0A4Z2GZW8_9TELE</name>
<keyword evidence="2" id="KW-0732">Signal</keyword>
<evidence type="ECO:0000256" key="1">
    <source>
        <dbReference type="SAM" id="MobiDB-lite"/>
    </source>
</evidence>
<keyword evidence="4" id="KW-1185">Reference proteome</keyword>
<evidence type="ECO:0000313" key="4">
    <source>
        <dbReference type="Proteomes" id="UP000314294"/>
    </source>
</evidence>
<reference evidence="3 4" key="1">
    <citation type="submission" date="2019-03" db="EMBL/GenBank/DDBJ databases">
        <title>First draft genome of Liparis tanakae, snailfish: a comprehensive survey of snailfish specific genes.</title>
        <authorList>
            <person name="Kim W."/>
            <person name="Song I."/>
            <person name="Jeong J.-H."/>
            <person name="Kim D."/>
            <person name="Kim S."/>
            <person name="Ryu S."/>
            <person name="Song J.Y."/>
            <person name="Lee S.K."/>
        </authorList>
    </citation>
    <scope>NUCLEOTIDE SEQUENCE [LARGE SCALE GENOMIC DNA]</scope>
    <source>
        <tissue evidence="3">Muscle</tissue>
    </source>
</reference>
<dbReference type="OrthoDB" id="6038945at2759"/>
<evidence type="ECO:0008006" key="5">
    <source>
        <dbReference type="Google" id="ProtNLM"/>
    </source>
</evidence>
<dbReference type="Proteomes" id="UP000314294">
    <property type="component" value="Unassembled WGS sequence"/>
</dbReference>
<organism evidence="3 4">
    <name type="scientific">Liparis tanakae</name>
    <name type="common">Tanaka's snailfish</name>
    <dbReference type="NCBI Taxonomy" id="230148"/>
    <lineage>
        <taxon>Eukaryota</taxon>
        <taxon>Metazoa</taxon>
        <taxon>Chordata</taxon>
        <taxon>Craniata</taxon>
        <taxon>Vertebrata</taxon>
        <taxon>Euteleostomi</taxon>
        <taxon>Actinopterygii</taxon>
        <taxon>Neopterygii</taxon>
        <taxon>Teleostei</taxon>
        <taxon>Neoteleostei</taxon>
        <taxon>Acanthomorphata</taxon>
        <taxon>Eupercaria</taxon>
        <taxon>Perciformes</taxon>
        <taxon>Cottioidei</taxon>
        <taxon>Cottales</taxon>
        <taxon>Liparidae</taxon>
        <taxon>Liparis</taxon>
    </lineage>
</organism>
<proteinExistence type="predicted"/>
<comment type="caution">
    <text evidence="3">The sequence shown here is derived from an EMBL/GenBank/DDBJ whole genome shotgun (WGS) entry which is preliminary data.</text>
</comment>
<feature type="region of interest" description="Disordered" evidence="1">
    <location>
        <begin position="60"/>
        <end position="79"/>
    </location>
</feature>
<feature type="chain" id="PRO_5021228288" description="Secreted protein" evidence="2">
    <location>
        <begin position="22"/>
        <end position="79"/>
    </location>
</feature>
<protein>
    <recommendedName>
        <fullName evidence="5">Secreted protein</fullName>
    </recommendedName>
</protein>
<dbReference type="AlphaFoldDB" id="A0A4Z2GZW8"/>
<gene>
    <name evidence="3" type="ORF">EYF80_030939</name>
</gene>
<accession>A0A4Z2GZW8</accession>
<sequence>MTRLVSLQMFSLLVFNEHMSAARRSPDCLSSEQLGRFQPRLWGRMRVPANLLDARTCAQAAADMRGDRSNRSLSPWRYR</sequence>